<evidence type="ECO:0000256" key="6">
    <source>
        <dbReference type="ARBA" id="ARBA00022816"/>
    </source>
</evidence>
<feature type="compositionally biased region" description="Low complexity" evidence="11">
    <location>
        <begin position="35"/>
        <end position="60"/>
    </location>
</feature>
<evidence type="ECO:0000256" key="3">
    <source>
        <dbReference type="ARBA" id="ARBA00004620"/>
    </source>
</evidence>
<dbReference type="SUPFAM" id="SSF82215">
    <property type="entry name" value="C-terminal autoproteolytic domain of nucleoporin nup98"/>
    <property type="match status" value="1"/>
</dbReference>
<evidence type="ECO:0000259" key="12">
    <source>
        <dbReference type="PROSITE" id="PS51434"/>
    </source>
</evidence>
<dbReference type="GO" id="GO:0006606">
    <property type="term" value="P:protein import into nucleus"/>
    <property type="evidence" value="ECO:0007669"/>
    <property type="project" value="TreeGrafter"/>
</dbReference>
<gene>
    <name evidence="13" type="ORF">C6P45_001097</name>
</gene>
<keyword evidence="14" id="KW-1185">Reference proteome</keyword>
<evidence type="ECO:0000256" key="8">
    <source>
        <dbReference type="ARBA" id="ARBA00023010"/>
    </source>
</evidence>
<evidence type="ECO:0000256" key="11">
    <source>
        <dbReference type="SAM" id="MobiDB-lite"/>
    </source>
</evidence>
<evidence type="ECO:0000256" key="10">
    <source>
        <dbReference type="ARBA" id="ARBA00023242"/>
    </source>
</evidence>
<dbReference type="GO" id="GO:0008139">
    <property type="term" value="F:nuclear localization sequence binding"/>
    <property type="evidence" value="ECO:0007669"/>
    <property type="project" value="TreeGrafter"/>
</dbReference>
<name>A0A9P6W234_MAUEX</name>
<dbReference type="InterPro" id="IPR025574">
    <property type="entry name" value="Nucleoporin_FG_rpt"/>
</dbReference>
<dbReference type="InterPro" id="IPR036903">
    <property type="entry name" value="Nup98_auto-Pept-S59_dom_sf"/>
</dbReference>
<dbReference type="Gene3D" id="3.30.1610.10">
    <property type="entry name" value="Peptidase S59, nucleoporin"/>
    <property type="match status" value="1"/>
</dbReference>
<comment type="subcellular location">
    <subcellularLocation>
        <location evidence="1">Nucleus membrane</location>
        <topology evidence="1">Peripheral membrane protein</topology>
        <orientation evidence="1">Cytoplasmic side</orientation>
    </subcellularLocation>
    <subcellularLocation>
        <location evidence="3">Nucleus membrane</location>
        <topology evidence="3">Peripheral membrane protein</topology>
        <orientation evidence="3">Nucleoplasmic side</orientation>
    </subcellularLocation>
    <subcellularLocation>
        <location evidence="2">Nucleus</location>
        <location evidence="2">Nuclear pore complex</location>
    </subcellularLocation>
</comment>
<keyword evidence="9" id="KW-0906">Nuclear pore complex</keyword>
<feature type="region of interest" description="Disordered" evidence="11">
    <location>
        <begin position="464"/>
        <end position="489"/>
    </location>
</feature>
<dbReference type="Pfam" id="PF13634">
    <property type="entry name" value="Nucleoporin_FG"/>
    <property type="match status" value="4"/>
</dbReference>
<proteinExistence type="inferred from homology"/>
<dbReference type="GO" id="GO:0044614">
    <property type="term" value="C:nuclear pore cytoplasmic filaments"/>
    <property type="evidence" value="ECO:0007669"/>
    <property type="project" value="TreeGrafter"/>
</dbReference>
<dbReference type="InterPro" id="IPR007230">
    <property type="entry name" value="Nup98_auto-Pept-S59_dom"/>
</dbReference>
<evidence type="ECO:0000256" key="5">
    <source>
        <dbReference type="ARBA" id="ARBA00022448"/>
    </source>
</evidence>
<sequence length="1018" mass="106981">MFGGNRTTFGNNSTNQPFSAGASPFGAQQSGAGSFGMNQQNNNTNTTGQRFGGFSMNSSANNATTAGTTGFGMNSAASNTNNTGGLFGQASNANSTGAGMFGANNSTMNGMNNTNNPLLGNSMNQTAGVGSGNGTGIKPFTAYQEKDAVTNAMNVFQSITCMPEYKNFSFEELRMQDYQVGRKFANSQVPVTNQTGMNTFGQTNGMNNTTVGATGGLFGNNTGATNNTTNTGGLFGQKPATGFGANTSTGMFGNNTNNSTTMNSPFGMKTQGTTGMFGQQNNVATGGFGQTNNNSRGMFGMNSNSSAGSNGVFGQNSNTFGNNNADAAGLFGQNNNQPQQNGLFGQKPTSTGLFGQNTNTFGNNNNVNTNTGGLFGQNTNTFGQSNNTAGGFGQTNNNNSMFGNNNNNSNTSAGFGTQQNNMNGFNQNQSAGGLFGNKSAGGLFGQNNTQQQGNVGGGMFGQNNTQQQGNVGGGLFGQNNQQNQGTNNGLFGAKPANTMGGGLFGNNTNQQKPATGGLFGAKPAGTGFGNTSLNSTGTSTGLFGNNNAANTTGQSTFGGNNTGNLFGAKPAVPVGGNSGGLFGNANNTNGVGLFNSKPATATPNGGLFGKNNTNTLNSNSTIGTGLFGHNQNQQSSLFGAKGAMGGPALQPQPQNASLLVNNPFGSNQLFNKIAIDEAGLGSARTINISKVNADVKKNNTFTGAYKLIPKPLFSTKQHIHDEENCKTSKILPGNETRCIQNNRPLVSPEYGELPRTITTSDVESATDAIRVFNSFFSDLNFNPDKKHFKSFLEEKKNKITDGRKVPNMRNVKKKDVGNSTLKESSEQFVPSVNKLNQYPVDKEKKPDVKETVLAPDVKPSPPGLQNSDFSFVDEHYYVSPSIDTLSSMSILDLRKVEHLIVGNTLYGKVEFLKPVDLSAIPVTLLCAKYVTFSKGACKVVPYSGNSMSEGSGINVPAKITIFHCYPTDRETRKPIKDPEHSVVKRHIERLRRVPHTKFEKYDPVTGNYVFNVQTPMLK</sequence>
<evidence type="ECO:0000313" key="14">
    <source>
        <dbReference type="Proteomes" id="UP000750334"/>
    </source>
</evidence>
<dbReference type="GO" id="GO:0000973">
    <property type="term" value="P:post-transcriptional tethering of RNA polymerase II gene DNA at nuclear periphery"/>
    <property type="evidence" value="ECO:0007669"/>
    <property type="project" value="TreeGrafter"/>
</dbReference>
<evidence type="ECO:0000256" key="9">
    <source>
        <dbReference type="ARBA" id="ARBA00023132"/>
    </source>
</evidence>
<feature type="domain" description="Peptidase S59" evidence="12">
    <location>
        <begin position="873"/>
        <end position="1015"/>
    </location>
</feature>
<keyword evidence="10" id="KW-0539">Nucleus</keyword>
<evidence type="ECO:0000313" key="13">
    <source>
        <dbReference type="EMBL" id="KAG0662444.1"/>
    </source>
</evidence>
<evidence type="ECO:0000256" key="1">
    <source>
        <dbReference type="ARBA" id="ARBA00004335"/>
    </source>
</evidence>
<evidence type="ECO:0000256" key="2">
    <source>
        <dbReference type="ARBA" id="ARBA00004567"/>
    </source>
</evidence>
<keyword evidence="7" id="KW-0653">Protein transport</keyword>
<feature type="compositionally biased region" description="Polar residues" evidence="11">
    <location>
        <begin position="1"/>
        <end position="18"/>
    </location>
</feature>
<evidence type="ECO:0000256" key="7">
    <source>
        <dbReference type="ARBA" id="ARBA00022927"/>
    </source>
</evidence>
<dbReference type="GO" id="GO:0031965">
    <property type="term" value="C:nuclear membrane"/>
    <property type="evidence" value="ECO:0007669"/>
    <property type="project" value="UniProtKB-SubCell"/>
</dbReference>
<dbReference type="GO" id="GO:0034398">
    <property type="term" value="P:telomere tethering at nuclear periphery"/>
    <property type="evidence" value="ECO:0007669"/>
    <property type="project" value="TreeGrafter"/>
</dbReference>
<protein>
    <recommendedName>
        <fullName evidence="12">Peptidase S59 domain-containing protein</fullName>
    </recommendedName>
</protein>
<dbReference type="AlphaFoldDB" id="A0A9P6W234"/>
<accession>A0A9P6W234</accession>
<dbReference type="GO" id="GO:0051028">
    <property type="term" value="P:mRNA transport"/>
    <property type="evidence" value="ECO:0007669"/>
    <property type="project" value="UniProtKB-KW"/>
</dbReference>
<comment type="caution">
    <text evidence="13">The sequence shown here is derived from an EMBL/GenBank/DDBJ whole genome shotgun (WGS) entry which is preliminary data.</text>
</comment>
<dbReference type="Proteomes" id="UP000750334">
    <property type="component" value="Unassembled WGS sequence"/>
</dbReference>
<dbReference type="GO" id="GO:0017056">
    <property type="term" value="F:structural constituent of nuclear pore"/>
    <property type="evidence" value="ECO:0007669"/>
    <property type="project" value="InterPro"/>
</dbReference>
<dbReference type="OrthoDB" id="3797628at2759"/>
<keyword evidence="6" id="KW-0509">mRNA transport</keyword>
<dbReference type="Pfam" id="PF04096">
    <property type="entry name" value="Nucleoporin2"/>
    <property type="match status" value="1"/>
</dbReference>
<reference evidence="13 14" key="1">
    <citation type="submission" date="2020-11" db="EMBL/GenBank/DDBJ databases">
        <title>Kefir isolates.</title>
        <authorList>
            <person name="Marcisauskas S."/>
            <person name="Kim Y."/>
            <person name="Blasche S."/>
        </authorList>
    </citation>
    <scope>NUCLEOTIDE SEQUENCE [LARGE SCALE GENOMIC DNA]</scope>
    <source>
        <strain evidence="13 14">OG2</strain>
    </source>
</reference>
<dbReference type="GO" id="GO:0044613">
    <property type="term" value="C:nuclear pore central transport channel"/>
    <property type="evidence" value="ECO:0007669"/>
    <property type="project" value="UniProtKB-ARBA"/>
</dbReference>
<dbReference type="GO" id="GO:0006405">
    <property type="term" value="P:RNA export from nucleus"/>
    <property type="evidence" value="ECO:0007669"/>
    <property type="project" value="TreeGrafter"/>
</dbReference>
<dbReference type="GO" id="GO:0003723">
    <property type="term" value="F:RNA binding"/>
    <property type="evidence" value="ECO:0007669"/>
    <property type="project" value="TreeGrafter"/>
</dbReference>
<keyword evidence="8" id="KW-0811">Translocation</keyword>
<organism evidence="13 14">
    <name type="scientific">Maudiozyma exigua</name>
    <name type="common">Yeast</name>
    <name type="synonym">Kazachstania exigua</name>
    <dbReference type="NCBI Taxonomy" id="34358"/>
    <lineage>
        <taxon>Eukaryota</taxon>
        <taxon>Fungi</taxon>
        <taxon>Dikarya</taxon>
        <taxon>Ascomycota</taxon>
        <taxon>Saccharomycotina</taxon>
        <taxon>Saccharomycetes</taxon>
        <taxon>Saccharomycetales</taxon>
        <taxon>Saccharomycetaceae</taxon>
        <taxon>Maudiozyma</taxon>
    </lineage>
</organism>
<feature type="compositionally biased region" description="Low complexity" evidence="11">
    <location>
        <begin position="477"/>
        <end position="489"/>
    </location>
</feature>
<evidence type="ECO:0000256" key="4">
    <source>
        <dbReference type="ARBA" id="ARBA00008926"/>
    </source>
</evidence>
<dbReference type="PROSITE" id="PS51434">
    <property type="entry name" value="NUP_C"/>
    <property type="match status" value="1"/>
</dbReference>
<dbReference type="InterPro" id="IPR037665">
    <property type="entry name" value="Nucleoporin_S59-like"/>
</dbReference>
<dbReference type="PANTHER" id="PTHR23198:SF30">
    <property type="entry name" value="NUCLEOPORIN NUP100_NSP100-RELATED"/>
    <property type="match status" value="1"/>
</dbReference>
<keyword evidence="5" id="KW-0813">Transport</keyword>
<dbReference type="Gene3D" id="1.10.10.2360">
    <property type="match status" value="1"/>
</dbReference>
<comment type="similarity">
    <text evidence="4">Belongs to the nucleoporin GLFG family.</text>
</comment>
<dbReference type="EMBL" id="PUHR01000145">
    <property type="protein sequence ID" value="KAG0662444.1"/>
    <property type="molecule type" value="Genomic_DNA"/>
</dbReference>
<dbReference type="PANTHER" id="PTHR23198">
    <property type="entry name" value="NUCLEOPORIN"/>
    <property type="match status" value="1"/>
</dbReference>
<dbReference type="FunFam" id="1.10.10.2360:FF:000001">
    <property type="entry name" value="Nuclear pore complex protein Nup98-Nup96"/>
    <property type="match status" value="1"/>
</dbReference>
<feature type="region of interest" description="Disordered" evidence="11">
    <location>
        <begin position="1"/>
        <end position="60"/>
    </location>
</feature>